<evidence type="ECO:0000313" key="1">
    <source>
        <dbReference type="EMBL" id="SNX60620.1"/>
    </source>
</evidence>
<dbReference type="EMBL" id="LT907782">
    <property type="protein sequence ID" value="SNX60620.1"/>
    <property type="molecule type" value="Genomic_DNA"/>
</dbReference>
<dbReference type="Proteomes" id="UP000242498">
    <property type="component" value="Chromosome I"/>
</dbReference>
<proteinExistence type="predicted"/>
<name>A0A285BZH0_9PROT</name>
<accession>A0A285BZH0</accession>
<dbReference type="InterPro" id="IPR038713">
    <property type="entry name" value="Terminase_Gp1_N_sf"/>
</dbReference>
<dbReference type="Gene3D" id="1.10.10.1400">
    <property type="entry name" value="Terminase, small subunit, N-terminal DNA-binding domain, HTH motif"/>
    <property type="match status" value="1"/>
</dbReference>
<gene>
    <name evidence="1" type="ORF">SAMN06296273_2085</name>
</gene>
<dbReference type="RefSeq" id="WP_096293237.1">
    <property type="nucleotide sequence ID" value="NZ_LT907782.1"/>
</dbReference>
<protein>
    <submittedName>
        <fullName evidence="1">Terminase small subunit</fullName>
    </submittedName>
</protein>
<dbReference type="InterPro" id="IPR005335">
    <property type="entry name" value="Terminase_ssu"/>
</dbReference>
<dbReference type="GO" id="GO:0051276">
    <property type="term" value="P:chromosome organization"/>
    <property type="evidence" value="ECO:0007669"/>
    <property type="project" value="InterPro"/>
</dbReference>
<dbReference type="Pfam" id="PF03592">
    <property type="entry name" value="Terminase_2"/>
    <property type="match status" value="1"/>
</dbReference>
<organism evidence="1">
    <name type="scientific">Nitrosomonas ureae</name>
    <dbReference type="NCBI Taxonomy" id="44577"/>
    <lineage>
        <taxon>Bacteria</taxon>
        <taxon>Pseudomonadati</taxon>
        <taxon>Pseudomonadota</taxon>
        <taxon>Betaproteobacteria</taxon>
        <taxon>Nitrosomonadales</taxon>
        <taxon>Nitrosomonadaceae</taxon>
        <taxon>Nitrosomonas</taxon>
    </lineage>
</organism>
<reference evidence="1" key="1">
    <citation type="submission" date="2017-08" db="EMBL/GenBank/DDBJ databases">
        <authorList>
            <person name="de Groot N.N."/>
        </authorList>
    </citation>
    <scope>NUCLEOTIDE SEQUENCE [LARGE SCALE GENOMIC DNA]</scope>
    <source>
        <strain evidence="1">Nm15</strain>
    </source>
</reference>
<dbReference type="AlphaFoldDB" id="A0A285BZH0"/>
<sequence length="120" mass="13764">MNKHKRGHWESSNKLQLTQKQEAFALGIVWGLNLSDAYRRAGYRGGCSKTINEAASRLYKNSKVIARIEELRRPIVERTQITLERHLEILEEIRDKAVEKSKYGIAINAHIALGRALGFY</sequence>